<evidence type="ECO:0000256" key="1">
    <source>
        <dbReference type="ARBA" id="ARBA00004123"/>
    </source>
</evidence>
<dbReference type="STRING" id="180498.A0A067LCP0"/>
<evidence type="ECO:0000256" key="2">
    <source>
        <dbReference type="ARBA" id="ARBA00023242"/>
    </source>
</evidence>
<accession>A0A067LCP0</accession>
<dbReference type="GO" id="GO:0031011">
    <property type="term" value="C:Ino80 complex"/>
    <property type="evidence" value="ECO:0007669"/>
    <property type="project" value="InterPro"/>
</dbReference>
<dbReference type="InterPro" id="IPR024867">
    <property type="entry name" value="NFRKB"/>
</dbReference>
<dbReference type="EMBL" id="KK914317">
    <property type="protein sequence ID" value="KDP41864.1"/>
    <property type="molecule type" value="Genomic_DNA"/>
</dbReference>
<name>A0A067LCP0_JATCU</name>
<evidence type="ECO:0000259" key="4">
    <source>
        <dbReference type="PROSITE" id="PS51916"/>
    </source>
</evidence>
<feature type="compositionally biased region" description="Low complexity" evidence="3">
    <location>
        <begin position="537"/>
        <end position="547"/>
    </location>
</feature>
<dbReference type="CDD" id="cd21865">
    <property type="entry name" value="DEUBAD_NFRKB"/>
    <property type="match status" value="1"/>
</dbReference>
<keyword evidence="6" id="KW-1185">Reference proteome</keyword>
<evidence type="ECO:0000256" key="3">
    <source>
        <dbReference type="SAM" id="MobiDB-lite"/>
    </source>
</evidence>
<feature type="compositionally biased region" description="Basic and acidic residues" evidence="3">
    <location>
        <begin position="273"/>
        <end position="288"/>
    </location>
</feature>
<dbReference type="InterPro" id="IPR044867">
    <property type="entry name" value="DEUBAD_dom"/>
</dbReference>
<comment type="subcellular location">
    <subcellularLocation>
        <location evidence="1">Nucleus</location>
    </subcellularLocation>
</comment>
<dbReference type="PANTHER" id="PTHR13052">
    <property type="entry name" value="NFRKB-RELATED"/>
    <property type="match status" value="1"/>
</dbReference>
<proteinExistence type="predicted"/>
<protein>
    <recommendedName>
        <fullName evidence="4">DEUBAD domain-containing protein</fullName>
    </recommendedName>
</protein>
<dbReference type="PANTHER" id="PTHR13052:SF2">
    <property type="entry name" value="NUCLEAR FACTOR KAPPA-B-BINDING PROTEIN"/>
    <property type="match status" value="1"/>
</dbReference>
<organism evidence="5 6">
    <name type="scientific">Jatropha curcas</name>
    <name type="common">Barbados nut</name>
    <dbReference type="NCBI Taxonomy" id="180498"/>
    <lineage>
        <taxon>Eukaryota</taxon>
        <taxon>Viridiplantae</taxon>
        <taxon>Streptophyta</taxon>
        <taxon>Embryophyta</taxon>
        <taxon>Tracheophyta</taxon>
        <taxon>Spermatophyta</taxon>
        <taxon>Magnoliopsida</taxon>
        <taxon>eudicotyledons</taxon>
        <taxon>Gunneridae</taxon>
        <taxon>Pentapetalae</taxon>
        <taxon>rosids</taxon>
        <taxon>fabids</taxon>
        <taxon>Malpighiales</taxon>
        <taxon>Euphorbiaceae</taxon>
        <taxon>Crotonoideae</taxon>
        <taxon>Jatropheae</taxon>
        <taxon>Jatropha</taxon>
    </lineage>
</organism>
<feature type="compositionally biased region" description="Polar residues" evidence="3">
    <location>
        <begin position="573"/>
        <end position="588"/>
    </location>
</feature>
<reference evidence="5 6" key="1">
    <citation type="journal article" date="2014" name="PLoS ONE">
        <title>Global Analysis of Gene Expression Profiles in Physic Nut (Jatropha curcas L.) Seedlings Exposed to Salt Stress.</title>
        <authorList>
            <person name="Zhang L."/>
            <person name="Zhang C."/>
            <person name="Wu P."/>
            <person name="Chen Y."/>
            <person name="Li M."/>
            <person name="Jiang H."/>
            <person name="Wu G."/>
        </authorList>
    </citation>
    <scope>NUCLEOTIDE SEQUENCE [LARGE SCALE GENOMIC DNA]</scope>
    <source>
        <strain evidence="6">cv. GZQX0401</strain>
        <tissue evidence="5">Young leaves</tissue>
    </source>
</reference>
<keyword evidence="2" id="KW-0539">Nucleus</keyword>
<feature type="region of interest" description="Disordered" evidence="3">
    <location>
        <begin position="418"/>
        <end position="591"/>
    </location>
</feature>
<evidence type="ECO:0000313" key="5">
    <source>
        <dbReference type="EMBL" id="KDP41864.1"/>
    </source>
</evidence>
<dbReference type="PROSITE" id="PS51916">
    <property type="entry name" value="DEUBAD"/>
    <property type="match status" value="1"/>
</dbReference>
<dbReference type="OrthoDB" id="70874at2759"/>
<feature type="domain" description="DEUBAD" evidence="4">
    <location>
        <begin position="90"/>
        <end position="201"/>
    </location>
</feature>
<evidence type="ECO:0000313" key="6">
    <source>
        <dbReference type="Proteomes" id="UP000027138"/>
    </source>
</evidence>
<feature type="compositionally biased region" description="Acidic residues" evidence="3">
    <location>
        <begin position="474"/>
        <end position="492"/>
    </location>
</feature>
<sequence length="924" mass="104891">MAADHRRKRLNGASISGCSSWEQYKTKKKKLESPKNELNAKSHISLEWDGNRKQVVAKREQIGLSQKDLRTFIDPAPQRHSIVADVLAIPQEIFEVKNLKEVLSYEVWRTHLSENERKYLKQFLPRGSDAEEVVHALLSGDNFHFGNPFLKWGSSLCSGNLHPDAVVRQEECIKADKKAYYSEIQNYHNDMIKYLQKLKETWESSKDPEKEVLQKISRSRRDADKRISSHANESRFPDSEENAVATSESCSLVGEEKAFSSDNQNSSATKSGELQRSDRIHDKGFTKDKTRKPLVASDDAGTRKGEKLQRHNIHQTDGDKYMSYLKISKKQHQLVKSMKHSGKSIQSKSLNRVLGNLDTLHVQPYEEFVKEEQKKLQKHWFKIANKDLPAAYGNWRQRQFQRHEILKSLEQDMKDKVESWMEEEEGTNRDIVLQDQNNEQNDQGERGDESVLEDEEKLNHLDQNIEGARNHDSDTEDEEKFDDDTVVEDQNDQEARKHEFSEEDEEKESHNEVLLEDQNDGARNEAEASYEEDDEVSGSSSPQQISSLNVGHDLNPVDVDSESNHVGSRSDDASPNASEYSGNANNADASIRHGVPISSGGDVWPANSMGQSFYESTTNHEFVPTSELSLQHPVNEAQRHQLIDLESDVHEEDNGKVLFHRQSDDGSFSSYPNHDRSGLLQSLFKGQEMLPYHREQRSMGLDYQSTNNVLIEDGHFNGHLQRQLQPSLLEHGQKRHGDNYMQQSVSDSIYSEGSAYLMPRQGHVPPVNLQDWPVNPVRMSSRLHPQLNNDVLLSQNWYSGEHHVRGGWNSTDNVSVPGQSMGSSADQSLYSVLSQCNQLRSSSHFDSMGPTEQFMLPRNYEMASGVASRISNSLPQAAHPLDYLSGRDASNSLMSDDAGGWMSLPQNAGLNDPVGKSYLRSWNQ</sequence>
<gene>
    <name evidence="5" type="ORF">JCGZ_26882</name>
</gene>
<dbReference type="AlphaFoldDB" id="A0A067LCP0"/>
<feature type="compositionally biased region" description="Polar residues" evidence="3">
    <location>
        <begin position="260"/>
        <end position="272"/>
    </location>
</feature>
<feature type="region of interest" description="Disordered" evidence="3">
    <location>
        <begin position="206"/>
        <end position="307"/>
    </location>
</feature>
<dbReference type="Proteomes" id="UP000027138">
    <property type="component" value="Unassembled WGS sequence"/>
</dbReference>
<feature type="compositionally biased region" description="Basic and acidic residues" evidence="3">
    <location>
        <begin position="206"/>
        <end position="238"/>
    </location>
</feature>